<dbReference type="OrthoDB" id="9782876at2"/>
<evidence type="ECO:0000313" key="1">
    <source>
        <dbReference type="EMBL" id="PVA08745.1"/>
    </source>
</evidence>
<protein>
    <recommendedName>
        <fullName evidence="3">Succinylglutamate desuccinylase</fullName>
    </recommendedName>
</protein>
<gene>
    <name evidence="1" type="ORF">DC366_17565</name>
</gene>
<name>A0A2T7G2U6_9RHOB</name>
<dbReference type="Gene3D" id="3.40.630.10">
    <property type="entry name" value="Zn peptidases"/>
    <property type="match status" value="1"/>
</dbReference>
<dbReference type="SUPFAM" id="SSF53187">
    <property type="entry name" value="Zn-dependent exopeptidases"/>
    <property type="match status" value="1"/>
</dbReference>
<dbReference type="PANTHER" id="PTHR37326:SF1">
    <property type="entry name" value="BLL3975 PROTEIN"/>
    <property type="match status" value="1"/>
</dbReference>
<reference evidence="1 2" key="1">
    <citation type="submission" date="2018-04" db="EMBL/GenBank/DDBJ databases">
        <title>Pelagivirga bohaiensis gen. nov., sp. nov., a bacterium isolated from the Bohai Sea.</title>
        <authorList>
            <person name="Ji X."/>
        </authorList>
    </citation>
    <scope>NUCLEOTIDE SEQUENCE [LARGE SCALE GENOMIC DNA]</scope>
    <source>
        <strain evidence="1 2">BH-SD19</strain>
    </source>
</reference>
<keyword evidence="2" id="KW-1185">Reference proteome</keyword>
<dbReference type="Proteomes" id="UP000244446">
    <property type="component" value="Unassembled WGS sequence"/>
</dbReference>
<organism evidence="1 2">
    <name type="scientific">Pelagivirga sediminicola</name>
    <dbReference type="NCBI Taxonomy" id="2170575"/>
    <lineage>
        <taxon>Bacteria</taxon>
        <taxon>Pseudomonadati</taxon>
        <taxon>Pseudomonadota</taxon>
        <taxon>Alphaproteobacteria</taxon>
        <taxon>Rhodobacterales</taxon>
        <taxon>Paracoccaceae</taxon>
        <taxon>Pelagivirga</taxon>
    </lineage>
</organism>
<comment type="caution">
    <text evidence="1">The sequence shown here is derived from an EMBL/GenBank/DDBJ whole genome shotgun (WGS) entry which is preliminary data.</text>
</comment>
<sequence length="121" mass="12672">MQSLGMVGQKGVPKARTPTVMCAGSRWFRAPVGGLFRSYRAIGDAVDAGTVLGAISDPFGEVEQEVICDEAGIVIGRSNMPVVYEGEALFHVASTPRGEAAADGVTAQMDAAPLFDEDEIL</sequence>
<dbReference type="PANTHER" id="PTHR37326">
    <property type="entry name" value="BLL3975 PROTEIN"/>
    <property type="match status" value="1"/>
</dbReference>
<dbReference type="EMBL" id="QCYH01000018">
    <property type="protein sequence ID" value="PVA08745.1"/>
    <property type="molecule type" value="Genomic_DNA"/>
</dbReference>
<proteinExistence type="predicted"/>
<dbReference type="InterPro" id="IPR053138">
    <property type="entry name" value="N-alpha-Ac-DABA_deacetylase"/>
</dbReference>
<evidence type="ECO:0000313" key="2">
    <source>
        <dbReference type="Proteomes" id="UP000244446"/>
    </source>
</evidence>
<dbReference type="AlphaFoldDB" id="A0A2T7G2U6"/>
<evidence type="ECO:0008006" key="3">
    <source>
        <dbReference type="Google" id="ProtNLM"/>
    </source>
</evidence>
<accession>A0A2T7G2U6</accession>